<comment type="similarity">
    <text evidence="2 3">Belongs to the pyridoxal phosphate-binding protein YggS/PROSC family.</text>
</comment>
<organism evidence="6 7">
    <name type="scientific">Steroidobacter flavus</name>
    <dbReference type="NCBI Taxonomy" id="1842136"/>
    <lineage>
        <taxon>Bacteria</taxon>
        <taxon>Pseudomonadati</taxon>
        <taxon>Pseudomonadota</taxon>
        <taxon>Gammaproteobacteria</taxon>
        <taxon>Steroidobacterales</taxon>
        <taxon>Steroidobacteraceae</taxon>
        <taxon>Steroidobacter</taxon>
    </lineage>
</organism>
<evidence type="ECO:0000313" key="6">
    <source>
        <dbReference type="EMBL" id="MFC4310995.1"/>
    </source>
</evidence>
<dbReference type="CDD" id="cd06824">
    <property type="entry name" value="PLPDE_III_Yggs_like"/>
    <property type="match status" value="1"/>
</dbReference>
<reference evidence="7" key="1">
    <citation type="journal article" date="2019" name="Int. J. Syst. Evol. Microbiol.">
        <title>The Global Catalogue of Microorganisms (GCM) 10K type strain sequencing project: providing services to taxonomists for standard genome sequencing and annotation.</title>
        <authorList>
            <consortium name="The Broad Institute Genomics Platform"/>
            <consortium name="The Broad Institute Genome Sequencing Center for Infectious Disease"/>
            <person name="Wu L."/>
            <person name="Ma J."/>
        </authorList>
    </citation>
    <scope>NUCLEOTIDE SEQUENCE [LARGE SCALE GENOMIC DNA]</scope>
    <source>
        <strain evidence="7">CGMCC 1.10759</strain>
    </source>
</reference>
<gene>
    <name evidence="6" type="ORF">ACFPN2_18000</name>
</gene>
<dbReference type="InterPro" id="IPR011078">
    <property type="entry name" value="PyrdxlP_homeostasis"/>
</dbReference>
<proteinExistence type="inferred from homology"/>
<dbReference type="Proteomes" id="UP001595904">
    <property type="component" value="Unassembled WGS sequence"/>
</dbReference>
<dbReference type="RefSeq" id="WP_380598959.1">
    <property type="nucleotide sequence ID" value="NZ_JBHSDU010000003.1"/>
</dbReference>
<dbReference type="HAMAP" id="MF_02087">
    <property type="entry name" value="PLP_homeostasis"/>
    <property type="match status" value="1"/>
</dbReference>
<comment type="caution">
    <text evidence="6">The sequence shown here is derived from an EMBL/GenBank/DDBJ whole genome shotgun (WGS) entry which is preliminary data.</text>
</comment>
<feature type="domain" description="Alanine racemase N-terminal" evidence="5">
    <location>
        <begin position="51"/>
        <end position="242"/>
    </location>
</feature>
<dbReference type="PANTHER" id="PTHR10146">
    <property type="entry name" value="PROLINE SYNTHETASE CO-TRANSCRIBED BACTERIAL HOMOLOG PROTEIN"/>
    <property type="match status" value="1"/>
</dbReference>
<feature type="modified residue" description="N6-(pyridoxal phosphate)lysine" evidence="2">
    <location>
        <position position="52"/>
    </location>
</feature>
<name>A0ABV8SW68_9GAMM</name>
<dbReference type="PANTHER" id="PTHR10146:SF14">
    <property type="entry name" value="PYRIDOXAL PHOSPHATE HOMEOSTASIS PROTEIN"/>
    <property type="match status" value="1"/>
</dbReference>
<comment type="function">
    <text evidence="2">Pyridoxal 5'-phosphate (PLP)-binding protein, which is involved in PLP homeostasis.</text>
</comment>
<dbReference type="SUPFAM" id="SSF51419">
    <property type="entry name" value="PLP-binding barrel"/>
    <property type="match status" value="1"/>
</dbReference>
<dbReference type="NCBIfam" id="TIGR00044">
    <property type="entry name" value="YggS family pyridoxal phosphate-dependent enzyme"/>
    <property type="match status" value="1"/>
</dbReference>
<feature type="region of interest" description="Disordered" evidence="4">
    <location>
        <begin position="1"/>
        <end position="20"/>
    </location>
</feature>
<keyword evidence="1 2" id="KW-0663">Pyridoxal phosphate</keyword>
<evidence type="ECO:0000256" key="1">
    <source>
        <dbReference type="ARBA" id="ARBA00022898"/>
    </source>
</evidence>
<accession>A0ABV8SW68</accession>
<keyword evidence="7" id="KW-1185">Reference proteome</keyword>
<evidence type="ECO:0000259" key="5">
    <source>
        <dbReference type="Pfam" id="PF01168"/>
    </source>
</evidence>
<dbReference type="InterPro" id="IPR001608">
    <property type="entry name" value="Ala_racemase_N"/>
</dbReference>
<evidence type="ECO:0000313" key="7">
    <source>
        <dbReference type="Proteomes" id="UP001595904"/>
    </source>
</evidence>
<sequence length="245" mass="26787">MLTGPQISADTVTDSASPNLANNWTETRQRIATVASQWGRLCDSVGLVAISKGHPASAIRALAALGQRDFGENYLQEAGPKLQELQDLKLTWHFTGQLQGNKTRPVAEQFDWVHTLDRERIALRLNEQRPHYAPPLNICVQVSLVPEPGKGGVPPEGVLPLAQRVATLPKLKLRGLMCIPPPRDTFEEQRALFEQLVACQRQLLDAGLAVDTLSMGMSDDLEAAVAAGATWVRIGTAIFGKRQKQ</sequence>
<protein>
    <recommendedName>
        <fullName evidence="2">Pyridoxal phosphate homeostasis protein</fullName>
        <shortName evidence="2">PLP homeostasis protein</shortName>
    </recommendedName>
</protein>
<evidence type="ECO:0000256" key="4">
    <source>
        <dbReference type="SAM" id="MobiDB-lite"/>
    </source>
</evidence>
<evidence type="ECO:0000256" key="3">
    <source>
        <dbReference type="RuleBase" id="RU004514"/>
    </source>
</evidence>
<dbReference type="Gene3D" id="3.20.20.10">
    <property type="entry name" value="Alanine racemase"/>
    <property type="match status" value="1"/>
</dbReference>
<dbReference type="InterPro" id="IPR029066">
    <property type="entry name" value="PLP-binding_barrel"/>
</dbReference>
<dbReference type="EMBL" id="JBHSDU010000003">
    <property type="protein sequence ID" value="MFC4310995.1"/>
    <property type="molecule type" value="Genomic_DNA"/>
</dbReference>
<dbReference type="PIRSF" id="PIRSF004848">
    <property type="entry name" value="YBL036c_PLPDEIII"/>
    <property type="match status" value="1"/>
</dbReference>
<evidence type="ECO:0000256" key="2">
    <source>
        <dbReference type="HAMAP-Rule" id="MF_02087"/>
    </source>
</evidence>
<dbReference type="Pfam" id="PF01168">
    <property type="entry name" value="Ala_racemase_N"/>
    <property type="match status" value="1"/>
</dbReference>